<protein>
    <submittedName>
        <fullName evidence="11">Aldo/keto reductase</fullName>
    </submittedName>
    <submittedName>
        <fullName evidence="21">Glyoxal reductase</fullName>
        <ecNumber evidence="21">1.1.1.-</ecNumber>
    </submittedName>
</protein>
<evidence type="ECO:0000313" key="15">
    <source>
        <dbReference type="EMBL" id="EAH2281609.1"/>
    </source>
</evidence>
<name>A0A0B8QWN8_LISMN</name>
<keyword evidence="2" id="KW-0521">NADP</keyword>
<dbReference type="Proteomes" id="UP000379076">
    <property type="component" value="Unassembled WGS sequence"/>
</dbReference>
<evidence type="ECO:0000313" key="16">
    <source>
        <dbReference type="EMBL" id="EAH3293806.1"/>
    </source>
</evidence>
<reference evidence="29 30" key="5">
    <citation type="submission" date="2019-04" db="EMBL/GenBank/DDBJ databases">
        <authorList>
            <person name="Ashton P.M."/>
            <person name="Dallman T."/>
            <person name="Nair S."/>
            <person name="De Pinna E."/>
            <person name="Peters T."/>
            <person name="Grant K."/>
        </authorList>
    </citation>
    <scope>NUCLEOTIDE SEQUENCE [LARGE SCALE GENOMIC DNA]</scope>
    <source>
        <strain evidence="15 30">282333</strain>
        <strain evidence="16 29">282352</strain>
        <strain evidence="14 31">289003</strain>
        <strain evidence="10">RL15000286</strain>
    </source>
</reference>
<dbReference type="PRINTS" id="PR00069">
    <property type="entry name" value="ALDKETRDTASE"/>
</dbReference>
<feature type="domain" description="NADP-dependent oxidoreductase" evidence="7">
    <location>
        <begin position="29"/>
        <end position="262"/>
    </location>
</feature>
<feature type="site" description="Lowers pKa of active site Tyr" evidence="6">
    <location>
        <position position="79"/>
    </location>
</feature>
<evidence type="ECO:0000313" key="18">
    <source>
        <dbReference type="EMBL" id="ECY9781625.1"/>
    </source>
</evidence>
<evidence type="ECO:0000256" key="4">
    <source>
        <dbReference type="PIRSR" id="PIRSR000097-1"/>
    </source>
</evidence>
<dbReference type="Proteomes" id="UP000272537">
    <property type="component" value="Unassembled WGS sequence"/>
</dbReference>
<dbReference type="EMBL" id="AABGUK010000004">
    <property type="protein sequence ID" value="EAH4242540.1"/>
    <property type="molecule type" value="Genomic_DNA"/>
</dbReference>
<comment type="similarity">
    <text evidence="1">Belongs to the aldo/keto reductase family.</text>
</comment>
<evidence type="ECO:0000313" key="27">
    <source>
        <dbReference type="Proteomes" id="UP000527632"/>
    </source>
</evidence>
<dbReference type="Proteomes" id="UP000546397">
    <property type="component" value="Unassembled WGS sequence"/>
</dbReference>
<dbReference type="GO" id="GO:0016616">
    <property type="term" value="F:oxidoreductase activity, acting on the CH-OH group of donors, NAD or NADP as acceptor"/>
    <property type="evidence" value="ECO:0007669"/>
    <property type="project" value="UniProtKB-ARBA"/>
</dbReference>
<feature type="active site" description="Proton donor" evidence="4">
    <location>
        <position position="54"/>
    </location>
</feature>
<dbReference type="InterPro" id="IPR018170">
    <property type="entry name" value="Aldo/ket_reductase_CS"/>
</dbReference>
<reference evidence="20" key="7">
    <citation type="submission" date="2020-05" db="EMBL/GenBank/DDBJ databases">
        <authorList>
            <consortium name="NCBI Pathogen Detection Project"/>
        </authorList>
    </citation>
    <scope>NUCLEOTIDE SEQUENCE</scope>
    <source>
        <strain evidence="20">2017-325981-023-01</strain>
        <strain evidence="19">DMG1500109</strain>
    </source>
</reference>
<dbReference type="KEGG" id="lmok:CQ02_13785"/>
<dbReference type="PIRSF" id="PIRSF000097">
    <property type="entry name" value="AKR"/>
    <property type="match status" value="1"/>
</dbReference>
<dbReference type="EMBL" id="AABGHY010000003">
    <property type="protein sequence ID" value="EAH3293806.1"/>
    <property type="molecule type" value="Genomic_DNA"/>
</dbReference>
<dbReference type="EMBL" id="DABJAN010000003">
    <property type="protein sequence ID" value="HAJ9593372.1"/>
    <property type="molecule type" value="Genomic_DNA"/>
</dbReference>
<evidence type="ECO:0000259" key="7">
    <source>
        <dbReference type="Pfam" id="PF00248"/>
    </source>
</evidence>
<evidence type="ECO:0000313" key="33">
    <source>
        <dbReference type="Proteomes" id="UP000843503"/>
    </source>
</evidence>
<dbReference type="EMBL" id="AABFVG010000003">
    <property type="protein sequence ID" value="EAH2281609.1"/>
    <property type="molecule type" value="Genomic_DNA"/>
</dbReference>
<dbReference type="Proteomes" id="UP000489121">
    <property type="component" value="Unassembled WGS sequence"/>
</dbReference>
<dbReference type="PANTHER" id="PTHR43827:SF3">
    <property type="entry name" value="NADP-DEPENDENT OXIDOREDUCTASE DOMAIN-CONTAINING PROTEIN"/>
    <property type="match status" value="1"/>
</dbReference>
<evidence type="ECO:0000313" key="12">
    <source>
        <dbReference type="EMBL" id="EAG4460777.1"/>
    </source>
</evidence>
<reference evidence="33 34" key="2">
    <citation type="journal article" date="2018" name="Genome Biol.">
        <title>SKESA: strategic k-mer extension for scrupulous assemblies.</title>
        <authorList>
            <person name="Souvorov A."/>
            <person name="Agarwala R."/>
            <person name="Lipman D.J."/>
        </authorList>
    </citation>
    <scope>NUCLEOTIDE SEQUENCE [LARGE SCALE GENOMIC DNA]</scope>
    <source>
        <strain evidence="20">2017-325981-023-01</strain>
        <strain evidence="19 34">DMG1500109</strain>
    </source>
</reference>
<organism evidence="11 23">
    <name type="scientific">Listeria monocytogenes</name>
    <dbReference type="NCBI Taxonomy" id="1639"/>
    <lineage>
        <taxon>Bacteria</taxon>
        <taxon>Bacillati</taxon>
        <taxon>Bacillota</taxon>
        <taxon>Bacilli</taxon>
        <taxon>Bacillales</taxon>
        <taxon>Listeriaceae</taxon>
        <taxon>Listeria</taxon>
    </lineage>
</organism>
<dbReference type="EMBL" id="AABBZO010000001">
    <property type="protein sequence ID" value="EAG4460777.1"/>
    <property type="molecule type" value="Genomic_DNA"/>
</dbReference>
<dbReference type="Proteomes" id="UP000365297">
    <property type="component" value="Unassembled WGS sequence"/>
</dbReference>
<proteinExistence type="inferred from homology"/>
<dbReference type="Proteomes" id="UP000358545">
    <property type="component" value="Unassembled WGS sequence"/>
</dbReference>
<evidence type="ECO:0000256" key="1">
    <source>
        <dbReference type="ARBA" id="ARBA00007905"/>
    </source>
</evidence>
<evidence type="ECO:0000313" key="14">
    <source>
        <dbReference type="EMBL" id="EAG9518874.1"/>
    </source>
</evidence>
<evidence type="ECO:0000313" key="13">
    <source>
        <dbReference type="EMBL" id="EAG6989101.1"/>
    </source>
</evidence>
<dbReference type="EMBL" id="QXLS01000002">
    <property type="protein sequence ID" value="RKA09573.1"/>
    <property type="molecule type" value="Genomic_DNA"/>
</dbReference>
<dbReference type="RefSeq" id="WP_003730756.1">
    <property type="nucleotide sequence ID" value="NC_021825.2"/>
</dbReference>
<evidence type="ECO:0000313" key="23">
    <source>
        <dbReference type="Proteomes" id="UP000358545"/>
    </source>
</evidence>
<dbReference type="InterPro" id="IPR020471">
    <property type="entry name" value="AKR"/>
</dbReference>
<evidence type="ECO:0000313" key="22">
    <source>
        <dbReference type="Proteomes" id="UP000272537"/>
    </source>
</evidence>
<dbReference type="Proteomes" id="UP000843503">
    <property type="component" value="Unassembled WGS sequence"/>
</dbReference>
<evidence type="ECO:0000313" key="26">
    <source>
        <dbReference type="Proteomes" id="UP000489121"/>
    </source>
</evidence>
<dbReference type="FunFam" id="3.20.20.100:FF:000015">
    <property type="entry name" value="Oxidoreductase, aldo/keto reductase family"/>
    <property type="match status" value="1"/>
</dbReference>
<reference evidence="24 25" key="4">
    <citation type="submission" date="2018-06" db="EMBL/GenBank/DDBJ databases">
        <authorList>
            <consortium name="GenomeTrakr: Next Generation Sequencing Network for Food Pathogen Tracability"/>
        </authorList>
    </citation>
    <scope>NUCLEOTIDE SEQUENCE [LARGE SCALE GENOMIC DNA]</scope>
    <source>
        <strain evidence="12 28">CFSAN063727</strain>
        <strain evidence="9 25">FDA00006494</strain>
        <strain evidence="8 24">FDA00007096</strain>
        <strain evidence="17 27">LS1344</strain>
    </source>
</reference>
<evidence type="ECO:0000313" key="28">
    <source>
        <dbReference type="Proteomes" id="UP000528151"/>
    </source>
</evidence>
<evidence type="ECO:0000313" key="29">
    <source>
        <dbReference type="Proteomes" id="UP000530452"/>
    </source>
</evidence>
<dbReference type="Proteomes" id="UP000393182">
    <property type="component" value="Unassembled WGS sequence"/>
</dbReference>
<reference evidence="21 22" key="1">
    <citation type="journal article" date="2018" name="BMC Genomics">
        <title>Genes significantly associated with lineage II food isolates of Listeria monocytogenes.</title>
        <authorList>
            <person name="Pirone-Davies C."/>
            <person name="Chen Y."/>
            <person name="Pightling A."/>
            <person name="Ryan G."/>
            <person name="Wang Y."/>
            <person name="Yao K."/>
            <person name="Hoffmann M."/>
            <person name="Allard M.W."/>
        </authorList>
    </citation>
    <scope>NUCLEOTIDE SEQUENCE [LARGE SCALE GENOMIC DNA]</scope>
    <source>
        <strain evidence="21 22">PNUSAL000550</strain>
    </source>
</reference>
<evidence type="ECO:0000313" key="10">
    <source>
        <dbReference type="EMBL" id="EAE4941699.1"/>
    </source>
</evidence>
<evidence type="ECO:0000313" key="8">
    <source>
        <dbReference type="EMBL" id="EAC5550431.1"/>
    </source>
</evidence>
<dbReference type="SUPFAM" id="SSF51430">
    <property type="entry name" value="NAD(P)-linked oxidoreductase"/>
    <property type="match status" value="1"/>
</dbReference>
<dbReference type="Proteomes" id="UP000528151">
    <property type="component" value="Unassembled WGS sequence"/>
</dbReference>
<evidence type="ECO:0000313" key="31">
    <source>
        <dbReference type="Proteomes" id="UP000546397"/>
    </source>
</evidence>
<evidence type="ECO:0000256" key="2">
    <source>
        <dbReference type="ARBA" id="ARBA00022857"/>
    </source>
</evidence>
<dbReference type="EMBL" id="AABDGJ010000001">
    <property type="protein sequence ID" value="EAG6989101.1"/>
    <property type="molecule type" value="Genomic_DNA"/>
</dbReference>
<dbReference type="InterPro" id="IPR036812">
    <property type="entry name" value="NAD(P)_OxRdtase_dom_sf"/>
</dbReference>
<feature type="binding site" evidence="5">
    <location>
        <position position="112"/>
    </location>
    <ligand>
        <name>substrate</name>
    </ligand>
</feature>
<dbReference type="AlphaFoldDB" id="A0A0B8QWN8"/>
<dbReference type="EMBL" id="AABAGT010000005">
    <property type="protein sequence ID" value="EAG0866508.1"/>
    <property type="molecule type" value="Genomic_DNA"/>
</dbReference>
<dbReference type="EMBL" id="AAAQQZ010000004">
    <property type="protein sequence ID" value="EAE1338982.1"/>
    <property type="molecule type" value="Genomic_DNA"/>
</dbReference>
<dbReference type="Proteomes" id="UP000533021">
    <property type="component" value="Unassembled WGS sequence"/>
</dbReference>
<dbReference type="Proteomes" id="UP000843775">
    <property type="component" value="Unassembled WGS sequence"/>
</dbReference>
<gene>
    <name evidence="21" type="primary">yvgn_2</name>
    <name evidence="11" type="ORF">A8L61_04335</name>
    <name evidence="13" type="ORF">AB917_00640</name>
    <name evidence="9" type="ORF">ART25_08705</name>
    <name evidence="8" type="ORF">ARY78_08320</name>
    <name evidence="12" type="ORF">CA369_00605</name>
    <name evidence="15" type="ORF">D4920_05960</name>
    <name evidence="14" type="ORF">D4B11_03760</name>
    <name evidence="16" type="ORF">D5N24_05305</name>
    <name evidence="21" type="ORF">DYZ80_01217</name>
    <name evidence="10" type="ORF">E1W56_06535</name>
    <name evidence="17" type="ORF">E5F58_11140</name>
    <name evidence="18" type="ORF">F6515_01320</name>
    <name evidence="19" type="ORF">GI949_00625</name>
    <name evidence="20" type="ORF">HQN34_001573</name>
</gene>
<dbReference type="Proteomes" id="UP000530452">
    <property type="component" value="Unassembled WGS sequence"/>
</dbReference>
<comment type="caution">
    <text evidence="11">The sequence shown here is derived from an EMBL/GenBank/DDBJ whole genome shotgun (WGS) entry which is preliminary data.</text>
</comment>
<evidence type="ECO:0000256" key="5">
    <source>
        <dbReference type="PIRSR" id="PIRSR000097-2"/>
    </source>
</evidence>
<keyword evidence="3 21" id="KW-0560">Oxidoreductase</keyword>
<accession>A0A0B8QWN8</accession>
<evidence type="ECO:0000256" key="3">
    <source>
        <dbReference type="ARBA" id="ARBA00023002"/>
    </source>
</evidence>
<dbReference type="InterPro" id="IPR023210">
    <property type="entry name" value="NADP_OxRdtase_dom"/>
</dbReference>
<evidence type="ECO:0000313" key="11">
    <source>
        <dbReference type="EMBL" id="EAG0866508.1"/>
    </source>
</evidence>
<dbReference type="PANTHER" id="PTHR43827">
    <property type="entry name" value="2,5-DIKETO-D-GLUCONIC ACID REDUCTASE"/>
    <property type="match status" value="1"/>
</dbReference>
<dbReference type="Proteomes" id="UP000527632">
    <property type="component" value="Unassembled WGS sequence"/>
</dbReference>
<evidence type="ECO:0000313" key="34">
    <source>
        <dbReference type="Proteomes" id="UP000843775"/>
    </source>
</evidence>
<evidence type="ECO:0000313" key="30">
    <source>
        <dbReference type="Proteomes" id="UP000533021"/>
    </source>
</evidence>
<sequence length="280" mass="32639">MTLSFSDTYRLNNGIEMPRHGFGVYKLTDEARMRTALETAVDVGYRLFDTASFYHNEKELGDFFASSGLKRDEFFVTTKMWNTEQGYDETLRAFEKSQKKLQLDKIDLYLVHWPKQDTFFDTWRAVEKLYDEGLVRAIGVSNFEAHHLDRLRTSANVLPVVDQLETHPHFPNHLLHRYLEELHIVHQAWSPLGRGGVLQEQILIDLAEKYGKSPAQIVLRWHLQNNISIIPKSETPSRIRENAAIYDFELSEADMRQVERLNTGERVSHAPDVMYVRSEI</sequence>
<evidence type="ECO:0000256" key="6">
    <source>
        <dbReference type="PIRSR" id="PIRSR000097-3"/>
    </source>
</evidence>
<dbReference type="PROSITE" id="PS00062">
    <property type="entry name" value="ALDOKETO_REDUCTASE_2"/>
    <property type="match status" value="1"/>
</dbReference>
<evidence type="ECO:0000313" key="21">
    <source>
        <dbReference type="EMBL" id="RKA09573.1"/>
    </source>
</evidence>
<evidence type="ECO:0000313" key="19">
    <source>
        <dbReference type="EMBL" id="HAC1753475.1"/>
    </source>
</evidence>
<evidence type="ECO:0000313" key="17">
    <source>
        <dbReference type="EMBL" id="EAH4242540.1"/>
    </source>
</evidence>
<dbReference type="PROSITE" id="PS00798">
    <property type="entry name" value="ALDOKETO_REDUCTASE_1"/>
    <property type="match status" value="1"/>
</dbReference>
<dbReference type="EMBL" id="AAASLB010000003">
    <property type="protein sequence ID" value="EAE4941699.1"/>
    <property type="molecule type" value="Genomic_DNA"/>
</dbReference>
<dbReference type="EMBL" id="AALGDA010000002">
    <property type="protein sequence ID" value="ECY9781625.1"/>
    <property type="molecule type" value="Genomic_DNA"/>
</dbReference>
<dbReference type="EC" id="1.1.1.-" evidence="21"/>
<dbReference type="Gene3D" id="3.20.20.100">
    <property type="entry name" value="NADP-dependent oxidoreductase domain"/>
    <property type="match status" value="1"/>
</dbReference>
<evidence type="ECO:0000313" key="9">
    <source>
        <dbReference type="EMBL" id="EAE1338982.1"/>
    </source>
</evidence>
<evidence type="ECO:0000313" key="32">
    <source>
        <dbReference type="Proteomes" id="UP000548278"/>
    </source>
</evidence>
<dbReference type="CDD" id="cd19071">
    <property type="entry name" value="AKR_AKR1-5-like"/>
    <property type="match status" value="1"/>
</dbReference>
<dbReference type="Proteomes" id="UP000548278">
    <property type="component" value="Unassembled WGS sequence"/>
</dbReference>
<evidence type="ECO:0000313" key="20">
    <source>
        <dbReference type="EMBL" id="HAJ9593372.1"/>
    </source>
</evidence>
<dbReference type="EMBL" id="DAAJZA010000001">
    <property type="protein sequence ID" value="HAC1753475.1"/>
    <property type="molecule type" value="Genomic_DNA"/>
</dbReference>
<dbReference type="EMBL" id="AAAIXK010000004">
    <property type="protein sequence ID" value="EAC5550431.1"/>
    <property type="molecule type" value="Genomic_DNA"/>
</dbReference>
<reference evidence="11 23" key="3">
    <citation type="submission" date="2018-06" db="EMBL/GenBank/DDBJ databases">
        <authorList>
            <consortium name="PulseNet: The National Subtyping Network for Foodborne Disease Surveillance"/>
            <person name="Tarr C.L."/>
            <person name="Trees E."/>
            <person name="Katz L.S."/>
            <person name="Carleton-Romer H.A."/>
            <person name="Stroika S."/>
            <person name="Kucerova Z."/>
            <person name="Roache K.F."/>
            <person name="Sabol A.L."/>
            <person name="Besser J."/>
            <person name="Gerner-Smidt P."/>
        </authorList>
    </citation>
    <scope>NUCLEOTIDE SEQUENCE [LARGE SCALE GENOMIC DNA]</scope>
    <source>
        <strain evidence="11 23">PNUSAL002180</strain>
        <strain evidence="18 26">PNUSAL005692</strain>
    </source>
</reference>
<evidence type="ECO:0000313" key="25">
    <source>
        <dbReference type="Proteomes" id="UP000379076"/>
    </source>
</evidence>
<reference evidence="13 32" key="6">
    <citation type="submission" date="2019-04" db="EMBL/GenBank/DDBJ databases">
        <authorList>
            <consortium name="GenomeTrakr network: Whole genome sequencing for foodborne pathogen traceback"/>
        </authorList>
    </citation>
    <scope>NUCLEOTIDE SEQUENCE [LARGE SCALE GENOMIC DNA]</scope>
    <source>
        <strain evidence="13 32">CFSAN004300</strain>
    </source>
</reference>
<evidence type="ECO:0000313" key="24">
    <source>
        <dbReference type="Proteomes" id="UP000365297"/>
    </source>
</evidence>
<dbReference type="EMBL" id="AABEMN010000004">
    <property type="protein sequence ID" value="EAG9518874.1"/>
    <property type="molecule type" value="Genomic_DNA"/>
</dbReference>
<dbReference type="Pfam" id="PF00248">
    <property type="entry name" value="Aldo_ket_red"/>
    <property type="match status" value="1"/>
</dbReference>